<dbReference type="EMBL" id="FNXF01000017">
    <property type="protein sequence ID" value="SEI08570.1"/>
    <property type="molecule type" value="Genomic_DNA"/>
</dbReference>
<dbReference type="Gene3D" id="3.40.190.10">
    <property type="entry name" value="Periplasmic binding protein-like II"/>
    <property type="match status" value="2"/>
</dbReference>
<dbReference type="Proteomes" id="UP000199371">
    <property type="component" value="Unassembled WGS sequence"/>
</dbReference>
<dbReference type="SUPFAM" id="SSF53850">
    <property type="entry name" value="Periplasmic binding protein-like II"/>
    <property type="match status" value="1"/>
</dbReference>
<organism evidence="1 2">
    <name type="scientific">Rheinheimera pacifica</name>
    <dbReference type="NCBI Taxonomy" id="173990"/>
    <lineage>
        <taxon>Bacteria</taxon>
        <taxon>Pseudomonadati</taxon>
        <taxon>Pseudomonadota</taxon>
        <taxon>Gammaproteobacteria</taxon>
        <taxon>Chromatiales</taxon>
        <taxon>Chromatiaceae</taxon>
        <taxon>Rheinheimera</taxon>
    </lineage>
</organism>
<proteinExistence type="predicted"/>
<sequence length="390" mass="44112">MFLALSLSTLIVISDVGGAVLLGTNVPANSANTSHQQINCIMQQTQQPYKLLPMPWRRAKQEVKIGRIDGYFTAIPNDEMNDHATLSAPLFLENWYWFWHPRHSGPDSGKVRYGAILGSHQADWFNSQHYKLEVEVSDIAQLVQLLAIGRIDAVLADLEEFTHTASRLKLPADQFEQRFFRYVPLGVYFSQLRLQQKPGFMRHFNAAVHLCASAPFALAQSEQQQILTLLLGSVQQLARDRTLLDAVQQQNRAALTLAHIRQQDALWQQELQQGQNKSDLAHQLLQTKASAQLRQWQDSYNGLVTEVILMDNQGANVAISEITTDYWQGDETPFLSVFGQQSDYFIDVVEYDQSTRRFQVKLSIPLVDAQRRHIGALSIGVDVERALSAN</sequence>
<evidence type="ECO:0000313" key="1">
    <source>
        <dbReference type="EMBL" id="SEI08570.1"/>
    </source>
</evidence>
<keyword evidence="2" id="KW-1185">Reference proteome</keyword>
<accession>A0A1H6NDU3</accession>
<reference evidence="2" key="1">
    <citation type="submission" date="2016-10" db="EMBL/GenBank/DDBJ databases">
        <authorList>
            <person name="Varghese N."/>
            <person name="Submissions S."/>
        </authorList>
    </citation>
    <scope>NUCLEOTIDE SEQUENCE [LARGE SCALE GENOMIC DNA]</scope>
    <source>
        <strain evidence="2">DSM 17616</strain>
    </source>
</reference>
<dbReference type="AlphaFoldDB" id="A0A1H6NDU3"/>
<evidence type="ECO:0000313" key="2">
    <source>
        <dbReference type="Proteomes" id="UP000199371"/>
    </source>
</evidence>
<evidence type="ECO:0008006" key="3">
    <source>
        <dbReference type="Google" id="ProtNLM"/>
    </source>
</evidence>
<protein>
    <recommendedName>
        <fullName evidence="3">Cellulose-binding protein</fullName>
    </recommendedName>
</protein>
<name>A0A1H6NDU3_9GAMM</name>
<dbReference type="STRING" id="173990.SAMN05660691_03466"/>
<gene>
    <name evidence="1" type="ORF">SAMN05660691_03466</name>
</gene>